<evidence type="ECO:0000256" key="1">
    <source>
        <dbReference type="SAM" id="MobiDB-lite"/>
    </source>
</evidence>
<comment type="caution">
    <text evidence="2">The sequence shown here is derived from an EMBL/GenBank/DDBJ whole genome shotgun (WGS) entry which is preliminary data.</text>
</comment>
<dbReference type="AlphaFoldDB" id="A0AAV6YMR4"/>
<name>A0AAV6YMR4_ENGPU</name>
<feature type="compositionally biased region" description="Basic and acidic residues" evidence="1">
    <location>
        <begin position="1"/>
        <end position="29"/>
    </location>
</feature>
<accession>A0AAV6YMR4</accession>
<evidence type="ECO:0000313" key="2">
    <source>
        <dbReference type="EMBL" id="KAG8538729.1"/>
    </source>
</evidence>
<reference evidence="2" key="1">
    <citation type="thesis" date="2020" institute="ProQuest LLC" country="789 East Eisenhower Parkway, Ann Arbor, MI, USA">
        <title>Comparative Genomics and Chromosome Evolution.</title>
        <authorList>
            <person name="Mudd A.B."/>
        </authorList>
    </citation>
    <scope>NUCLEOTIDE SEQUENCE</scope>
    <source>
        <strain evidence="2">237g6f4</strain>
        <tissue evidence="2">Blood</tissue>
    </source>
</reference>
<gene>
    <name evidence="2" type="ORF">GDO81_022161</name>
</gene>
<evidence type="ECO:0000313" key="3">
    <source>
        <dbReference type="Proteomes" id="UP000824782"/>
    </source>
</evidence>
<protein>
    <submittedName>
        <fullName evidence="2">Uncharacterized protein</fullName>
    </submittedName>
</protein>
<dbReference type="Proteomes" id="UP000824782">
    <property type="component" value="Unassembled WGS sequence"/>
</dbReference>
<sequence length="84" mass="9688">MRKGWSSERELSIYREQRGENREKMKLSQEENPQVQAETCLMEEIYPKVANPFKGVVASLIVIPYPKDKDPSPDWSGSVLVIFC</sequence>
<feature type="region of interest" description="Disordered" evidence="1">
    <location>
        <begin position="1"/>
        <end position="33"/>
    </location>
</feature>
<organism evidence="2 3">
    <name type="scientific">Engystomops pustulosus</name>
    <name type="common">Tungara frog</name>
    <name type="synonym">Physalaemus pustulosus</name>
    <dbReference type="NCBI Taxonomy" id="76066"/>
    <lineage>
        <taxon>Eukaryota</taxon>
        <taxon>Metazoa</taxon>
        <taxon>Chordata</taxon>
        <taxon>Craniata</taxon>
        <taxon>Vertebrata</taxon>
        <taxon>Euteleostomi</taxon>
        <taxon>Amphibia</taxon>
        <taxon>Batrachia</taxon>
        <taxon>Anura</taxon>
        <taxon>Neobatrachia</taxon>
        <taxon>Hyloidea</taxon>
        <taxon>Leptodactylidae</taxon>
        <taxon>Leiuperinae</taxon>
        <taxon>Engystomops</taxon>
    </lineage>
</organism>
<proteinExistence type="predicted"/>
<dbReference type="EMBL" id="WNYA01019053">
    <property type="protein sequence ID" value="KAG8538729.1"/>
    <property type="molecule type" value="Genomic_DNA"/>
</dbReference>
<keyword evidence="3" id="KW-1185">Reference proteome</keyword>